<keyword evidence="1" id="KW-0812">Transmembrane</keyword>
<keyword evidence="1" id="KW-0472">Membrane</keyword>
<dbReference type="EMBL" id="UINC01091265">
    <property type="protein sequence ID" value="SVC43895.1"/>
    <property type="molecule type" value="Genomic_DNA"/>
</dbReference>
<keyword evidence="1" id="KW-1133">Transmembrane helix</keyword>
<protein>
    <submittedName>
        <fullName evidence="2">Uncharacterized protein</fullName>
    </submittedName>
</protein>
<feature type="transmembrane region" description="Helical" evidence="1">
    <location>
        <begin position="52"/>
        <end position="69"/>
    </location>
</feature>
<accession>A0A382M7B9</accession>
<organism evidence="2">
    <name type="scientific">marine metagenome</name>
    <dbReference type="NCBI Taxonomy" id="408172"/>
    <lineage>
        <taxon>unclassified sequences</taxon>
        <taxon>metagenomes</taxon>
        <taxon>ecological metagenomes</taxon>
    </lineage>
</organism>
<sequence length="247" mass="28547">MINQDKWINSIPKINNKFDEKIKQLDSNRWVNTISKKTTYGTKNSYGSVKKYSLAAILFVSGLLLVSAVKNETRNLQKAINNLEASIDVAKFNLKQAILDNEVITAPENIFRLAKEYLNTSLVSYKRSQIKQLSDENEKFTKVNKIKKEKINKKKIKNLSDNIKTQVAKRIEIKKTEMRKLQELYYNPSSIPKEIKTQVAVQIEEKKNEIRNIYSAPKDIFTLERVGRWSVIQVVKLFLGMPVIPGR</sequence>
<evidence type="ECO:0000313" key="2">
    <source>
        <dbReference type="EMBL" id="SVC43895.1"/>
    </source>
</evidence>
<name>A0A382M7B9_9ZZZZ</name>
<dbReference type="AlphaFoldDB" id="A0A382M7B9"/>
<proteinExistence type="predicted"/>
<gene>
    <name evidence="2" type="ORF">METZ01_LOCUS296749</name>
</gene>
<reference evidence="2" key="1">
    <citation type="submission" date="2018-05" db="EMBL/GenBank/DDBJ databases">
        <authorList>
            <person name="Lanie J.A."/>
            <person name="Ng W.-L."/>
            <person name="Kazmierczak K.M."/>
            <person name="Andrzejewski T.M."/>
            <person name="Davidsen T.M."/>
            <person name="Wayne K.J."/>
            <person name="Tettelin H."/>
            <person name="Glass J.I."/>
            <person name="Rusch D."/>
            <person name="Podicherti R."/>
            <person name="Tsui H.-C.T."/>
            <person name="Winkler M.E."/>
        </authorList>
    </citation>
    <scope>NUCLEOTIDE SEQUENCE</scope>
</reference>
<evidence type="ECO:0000256" key="1">
    <source>
        <dbReference type="SAM" id="Phobius"/>
    </source>
</evidence>